<dbReference type="GO" id="GO:0052621">
    <property type="term" value="F:diguanylate cyclase activity"/>
    <property type="evidence" value="ECO:0007669"/>
    <property type="project" value="UniProtKB-EC"/>
</dbReference>
<dbReference type="PANTHER" id="PTHR45138">
    <property type="entry name" value="REGULATORY COMPONENTS OF SENSORY TRANSDUCTION SYSTEM"/>
    <property type="match status" value="1"/>
</dbReference>
<dbReference type="SMART" id="SM00091">
    <property type="entry name" value="PAS"/>
    <property type="match status" value="1"/>
</dbReference>
<dbReference type="EMBL" id="JAHTGR010000062">
    <property type="protein sequence ID" value="MBV6325719.1"/>
    <property type="molecule type" value="Genomic_DNA"/>
</dbReference>
<dbReference type="SMART" id="SM00267">
    <property type="entry name" value="GGDEF"/>
    <property type="match status" value="1"/>
</dbReference>
<dbReference type="Proteomes" id="UP001155901">
    <property type="component" value="Unassembled WGS sequence"/>
</dbReference>
<dbReference type="InterPro" id="IPR050469">
    <property type="entry name" value="Diguanylate_Cyclase"/>
</dbReference>
<dbReference type="RefSeq" id="WP_217946650.1">
    <property type="nucleotide sequence ID" value="NZ_JAHTGR010000062.1"/>
</dbReference>
<dbReference type="NCBIfam" id="TIGR00254">
    <property type="entry name" value="GGDEF"/>
    <property type="match status" value="1"/>
</dbReference>
<dbReference type="NCBIfam" id="TIGR00229">
    <property type="entry name" value="sensory_box"/>
    <property type="match status" value="1"/>
</dbReference>
<evidence type="ECO:0000259" key="3">
    <source>
        <dbReference type="PROSITE" id="PS50887"/>
    </source>
</evidence>
<dbReference type="GO" id="GO:0043709">
    <property type="term" value="P:cell adhesion involved in single-species biofilm formation"/>
    <property type="evidence" value="ECO:0007669"/>
    <property type="project" value="TreeGrafter"/>
</dbReference>
<dbReference type="PROSITE" id="PS50112">
    <property type="entry name" value="PAS"/>
    <property type="match status" value="1"/>
</dbReference>
<dbReference type="CDD" id="cd01949">
    <property type="entry name" value="GGDEF"/>
    <property type="match status" value="1"/>
</dbReference>
<dbReference type="GO" id="GO:0006355">
    <property type="term" value="P:regulation of DNA-templated transcription"/>
    <property type="evidence" value="ECO:0007669"/>
    <property type="project" value="InterPro"/>
</dbReference>
<proteinExistence type="predicted"/>
<dbReference type="AlphaFoldDB" id="A0AA41L6W9"/>
<dbReference type="GO" id="GO:0005886">
    <property type="term" value="C:plasma membrane"/>
    <property type="evidence" value="ECO:0007669"/>
    <property type="project" value="TreeGrafter"/>
</dbReference>
<dbReference type="InterPro" id="IPR000160">
    <property type="entry name" value="GGDEF_dom"/>
</dbReference>
<reference evidence="4" key="1">
    <citation type="submission" date="2021-07" db="EMBL/GenBank/DDBJ databases">
        <title>Characterization of violacein-producing bacteria and related species.</title>
        <authorList>
            <person name="Wilson H.S."/>
            <person name="De Leon M.E."/>
        </authorList>
    </citation>
    <scope>NUCLEOTIDE SEQUENCE</scope>
    <source>
        <strain evidence="4">HSC-15S17</strain>
    </source>
</reference>
<evidence type="ECO:0000256" key="1">
    <source>
        <dbReference type="ARBA" id="ARBA00012528"/>
    </source>
</evidence>
<sequence>MRNALIVRLWEKVADVYRYLSVAAKAHARRPPIQFDLPFELPMRLLGDALDGAIIIDGNSLIRYVNHAMEELSGFSIGELHGQSMDILVPPDAGSLHSEKVADFITTGRKSTVLGHVRELEIRHRSGERLPIEMKAVDLGCFHGNRYFGAFVTDLRQRKKIEARNAELMALLEQQALTDPLTSLPNRRAFEKEAAGAILRAARSEAPVTVGIADVDHFKAINDNYGHAIGDAVLCAVSEAIRSVARDTDIVARLGGEEFGLIFPNTSIEQSGQVAERIRSAVASIQFPVNGTETVDVTISIGLSKLIEQAGLDAALGAADTALYSAKGNGRNRVEASRP</sequence>
<dbReference type="EC" id="2.7.7.65" evidence="1"/>
<dbReference type="Pfam" id="PF00990">
    <property type="entry name" value="GGDEF"/>
    <property type="match status" value="1"/>
</dbReference>
<keyword evidence="7" id="KW-1185">Reference proteome</keyword>
<dbReference type="InterPro" id="IPR000014">
    <property type="entry name" value="PAS"/>
</dbReference>
<dbReference type="InterPro" id="IPR013767">
    <property type="entry name" value="PAS_fold"/>
</dbReference>
<comment type="caution">
    <text evidence="4">The sequence shown here is derived from an EMBL/GenBank/DDBJ whole genome shotgun (WGS) entry which is preliminary data.</text>
</comment>
<dbReference type="GO" id="GO:1902201">
    <property type="term" value="P:negative regulation of bacterial-type flagellum-dependent cell motility"/>
    <property type="evidence" value="ECO:0007669"/>
    <property type="project" value="TreeGrafter"/>
</dbReference>
<dbReference type="FunFam" id="3.30.70.270:FF:000001">
    <property type="entry name" value="Diguanylate cyclase domain protein"/>
    <property type="match status" value="1"/>
</dbReference>
<name>A0AA41L6W9_9BURK</name>
<dbReference type="CDD" id="cd00130">
    <property type="entry name" value="PAS"/>
    <property type="match status" value="1"/>
</dbReference>
<dbReference type="PROSITE" id="PS50887">
    <property type="entry name" value="GGDEF"/>
    <property type="match status" value="1"/>
</dbReference>
<feature type="domain" description="GGDEF" evidence="3">
    <location>
        <begin position="206"/>
        <end position="339"/>
    </location>
</feature>
<evidence type="ECO:0000313" key="4">
    <source>
        <dbReference type="EMBL" id="MBV6325719.1"/>
    </source>
</evidence>
<feature type="domain" description="PAS" evidence="2">
    <location>
        <begin position="44"/>
        <end position="108"/>
    </location>
</feature>
<dbReference type="PANTHER" id="PTHR45138:SF9">
    <property type="entry name" value="DIGUANYLATE CYCLASE DGCM-RELATED"/>
    <property type="match status" value="1"/>
</dbReference>
<dbReference type="Proteomes" id="UP001162889">
    <property type="component" value="Unassembled WGS sequence"/>
</dbReference>
<evidence type="ECO:0000313" key="5">
    <source>
        <dbReference type="EMBL" id="MCP2012843.1"/>
    </source>
</evidence>
<evidence type="ECO:0000259" key="2">
    <source>
        <dbReference type="PROSITE" id="PS50112"/>
    </source>
</evidence>
<accession>A0AA41L6W9</accession>
<dbReference type="EMBL" id="JALJZU010000046">
    <property type="protein sequence ID" value="MCP2012843.1"/>
    <property type="molecule type" value="Genomic_DNA"/>
</dbReference>
<protein>
    <recommendedName>
        <fullName evidence="1">diguanylate cyclase</fullName>
        <ecNumber evidence="1">2.7.7.65</ecNumber>
    </recommendedName>
</protein>
<dbReference type="Pfam" id="PF00989">
    <property type="entry name" value="PAS"/>
    <property type="match status" value="1"/>
</dbReference>
<evidence type="ECO:0000313" key="7">
    <source>
        <dbReference type="Proteomes" id="UP001162889"/>
    </source>
</evidence>
<organism evidence="4 6">
    <name type="scientific">Duganella violaceipulchra</name>
    <dbReference type="NCBI Taxonomy" id="2849652"/>
    <lineage>
        <taxon>Bacteria</taxon>
        <taxon>Pseudomonadati</taxon>
        <taxon>Pseudomonadota</taxon>
        <taxon>Betaproteobacteria</taxon>
        <taxon>Burkholderiales</taxon>
        <taxon>Oxalobacteraceae</taxon>
        <taxon>Telluria group</taxon>
        <taxon>Duganella</taxon>
    </lineage>
</organism>
<evidence type="ECO:0000313" key="6">
    <source>
        <dbReference type="Proteomes" id="UP001155901"/>
    </source>
</evidence>
<reference evidence="5" key="2">
    <citation type="submission" date="2022-03" db="EMBL/GenBank/DDBJ databases">
        <title>Genome Encyclopedia of Bacteria and Archaea VI: Functional Genomics of Type Strains.</title>
        <authorList>
            <person name="Whitman W."/>
        </authorList>
    </citation>
    <scope>NUCLEOTIDE SEQUENCE</scope>
    <source>
        <strain evidence="5">HSC-15S17</strain>
    </source>
</reference>
<gene>
    <name evidence="4" type="ORF">KVP70_32935</name>
    <name evidence="5" type="ORF">L1274_006614</name>
</gene>